<dbReference type="RefSeq" id="WP_274164238.1">
    <property type="nucleotide sequence ID" value="NZ_JAJUBC010000009.1"/>
</dbReference>
<protein>
    <submittedName>
        <fullName evidence="2">Uncharacterized protein</fullName>
    </submittedName>
</protein>
<evidence type="ECO:0000313" key="3">
    <source>
        <dbReference type="Proteomes" id="UP001149400"/>
    </source>
</evidence>
<name>A0ABT5QZC0_9GAMM</name>
<organism evidence="2 3">
    <name type="scientific">Enterovibrio gelatinilyticus</name>
    <dbReference type="NCBI Taxonomy" id="2899819"/>
    <lineage>
        <taxon>Bacteria</taxon>
        <taxon>Pseudomonadati</taxon>
        <taxon>Pseudomonadota</taxon>
        <taxon>Gammaproteobacteria</taxon>
        <taxon>Vibrionales</taxon>
        <taxon>Vibrionaceae</taxon>
        <taxon>Enterovibrio</taxon>
    </lineage>
</organism>
<comment type="caution">
    <text evidence="2">The sequence shown here is derived from an EMBL/GenBank/DDBJ whole genome shotgun (WGS) entry which is preliminary data.</text>
</comment>
<evidence type="ECO:0000256" key="1">
    <source>
        <dbReference type="SAM" id="MobiDB-lite"/>
    </source>
</evidence>
<feature type="region of interest" description="Disordered" evidence="1">
    <location>
        <begin position="74"/>
        <end position="97"/>
    </location>
</feature>
<keyword evidence="3" id="KW-1185">Reference proteome</keyword>
<gene>
    <name evidence="2" type="ORF">LRP50_09560</name>
</gene>
<reference evidence="2" key="1">
    <citation type="submission" date="2021-12" db="EMBL/GenBank/DDBJ databases">
        <title>Enterovibrio ZSDZ35 sp. nov. and Enterovibrio ZSDZ42 sp. nov., isolated from coastal seawater in Qingdao.</title>
        <authorList>
            <person name="Zhang P."/>
        </authorList>
    </citation>
    <scope>NUCLEOTIDE SEQUENCE</scope>
    <source>
        <strain evidence="2">ZSDZ42</strain>
    </source>
</reference>
<accession>A0ABT5QZC0</accession>
<proteinExistence type="predicted"/>
<dbReference type="Proteomes" id="UP001149400">
    <property type="component" value="Unassembled WGS sequence"/>
</dbReference>
<feature type="compositionally biased region" description="Low complexity" evidence="1">
    <location>
        <begin position="78"/>
        <end position="88"/>
    </location>
</feature>
<evidence type="ECO:0000313" key="2">
    <source>
        <dbReference type="EMBL" id="MDD1793372.1"/>
    </source>
</evidence>
<dbReference type="EMBL" id="JAJUBC010000009">
    <property type="protein sequence ID" value="MDD1793372.1"/>
    <property type="molecule type" value="Genomic_DNA"/>
</dbReference>
<sequence>MAKDTTTEVALHIRQIEIDSDARYVDVYRAMSAAVSQNWPVLHSVSERQQGIAKEKAIVDATNALMKQLGGNGQYRRQNQNQNQNQNQTHRYMERRR</sequence>